<feature type="domain" description="Glycoside hydrolase family 20 catalytic" evidence="9">
    <location>
        <begin position="13"/>
        <end position="333"/>
    </location>
</feature>
<comment type="caution">
    <text evidence="10">The sequence shown here is derived from an EMBL/GenBank/DDBJ whole genome shotgun (WGS) entry which is preliminary data.</text>
</comment>
<dbReference type="Proteomes" id="UP001558652">
    <property type="component" value="Unassembled WGS sequence"/>
</dbReference>
<evidence type="ECO:0000313" key="10">
    <source>
        <dbReference type="EMBL" id="KAL1129697.1"/>
    </source>
</evidence>
<evidence type="ECO:0000259" key="9">
    <source>
        <dbReference type="Pfam" id="PF00728"/>
    </source>
</evidence>
<keyword evidence="7" id="KW-0326">Glycosidase</keyword>
<evidence type="ECO:0000256" key="5">
    <source>
        <dbReference type="ARBA" id="ARBA00022801"/>
    </source>
</evidence>
<comment type="catalytic activity">
    <reaction evidence="1">
        <text>Hydrolysis of terminal non-reducing N-acetyl-D-hexosamine residues in N-acetyl-beta-D-hexosaminides.</text>
        <dbReference type="EC" id="3.2.1.52"/>
    </reaction>
</comment>
<dbReference type="CDD" id="cd06562">
    <property type="entry name" value="GH20_HexA_HexB-like"/>
    <property type="match status" value="1"/>
</dbReference>
<dbReference type="EMBL" id="JBFDAA010000008">
    <property type="protein sequence ID" value="KAL1129697.1"/>
    <property type="molecule type" value="Genomic_DNA"/>
</dbReference>
<evidence type="ECO:0000256" key="7">
    <source>
        <dbReference type="ARBA" id="ARBA00023295"/>
    </source>
</evidence>
<evidence type="ECO:0000313" key="11">
    <source>
        <dbReference type="Proteomes" id="UP001558652"/>
    </source>
</evidence>
<keyword evidence="5" id="KW-0378">Hydrolase</keyword>
<dbReference type="PANTHER" id="PTHR22600">
    <property type="entry name" value="BETA-HEXOSAMINIDASE"/>
    <property type="match status" value="1"/>
</dbReference>
<dbReference type="PRINTS" id="PR00738">
    <property type="entry name" value="GLHYDRLASE20"/>
</dbReference>
<accession>A0ABD0YT55</accession>
<dbReference type="InterPro" id="IPR017853">
    <property type="entry name" value="GH"/>
</dbReference>
<keyword evidence="4" id="KW-0732">Signal</keyword>
<keyword evidence="6" id="KW-0325">Glycoprotein</keyword>
<dbReference type="GO" id="GO:0004563">
    <property type="term" value="F:beta-N-acetylhexosaminidase activity"/>
    <property type="evidence" value="ECO:0007669"/>
    <property type="project" value="UniProtKB-EC"/>
</dbReference>
<evidence type="ECO:0000256" key="8">
    <source>
        <dbReference type="PIRSR" id="PIRSR625705-1"/>
    </source>
</evidence>
<organism evidence="10 11">
    <name type="scientific">Ranatra chinensis</name>
    <dbReference type="NCBI Taxonomy" id="642074"/>
    <lineage>
        <taxon>Eukaryota</taxon>
        <taxon>Metazoa</taxon>
        <taxon>Ecdysozoa</taxon>
        <taxon>Arthropoda</taxon>
        <taxon>Hexapoda</taxon>
        <taxon>Insecta</taxon>
        <taxon>Pterygota</taxon>
        <taxon>Neoptera</taxon>
        <taxon>Paraneoptera</taxon>
        <taxon>Hemiptera</taxon>
        <taxon>Heteroptera</taxon>
        <taxon>Panheteroptera</taxon>
        <taxon>Nepomorpha</taxon>
        <taxon>Nepidae</taxon>
        <taxon>Ranatrinae</taxon>
        <taxon>Ranatra</taxon>
    </lineage>
</organism>
<reference evidence="10 11" key="1">
    <citation type="submission" date="2024-07" db="EMBL/GenBank/DDBJ databases">
        <title>Chromosome-level genome assembly of the water stick insect Ranatra chinensis (Heteroptera: Nepidae).</title>
        <authorList>
            <person name="Liu X."/>
        </authorList>
    </citation>
    <scope>NUCLEOTIDE SEQUENCE [LARGE SCALE GENOMIC DNA]</scope>
    <source>
        <strain evidence="10">Cailab_2021Rc</strain>
        <tissue evidence="10">Muscle</tissue>
    </source>
</reference>
<protein>
    <recommendedName>
        <fullName evidence="3">beta-N-acetylhexosaminidase</fullName>
        <ecNumber evidence="3">3.2.1.52</ecNumber>
    </recommendedName>
</protein>
<dbReference type="InterPro" id="IPR015883">
    <property type="entry name" value="Glyco_hydro_20_cat"/>
</dbReference>
<sequence length="369" mass="41873">MINDSQVSDGPRFPHRGLLIDTSRHYLPKPIIQKMLTAMESNKMNVLHWHIVDDESFPYSSKLYPSLSAQGAYNSGGFVYTDNDIKEIVEFARLRGIRVVPEFDTPGHTRSWGEGIPNLLTRCYTGSAPNGQLGPINPTDENNYIILKRLFGEIIQLFPDSYLHLGGDEVEHTCWSSNPNIRDFMKTHNMTQISDLEDLHMRRMFDIVNELNTSSVVWQEAFTRGVKLPKSTLVQVWLGKASNLLKMVTSAGYRALLSSCWYLDHFGNDLYGGGGDWKKFYRCDPLDFPGTEDQKRLVLGGEACMWGEYVDETNVLQRVWPRASAAAEKLWSDPGQDMDHVASRLEEHVCRMRRRGIPAQPPNGPSFCA</sequence>
<keyword evidence="11" id="KW-1185">Reference proteome</keyword>
<proteinExistence type="inferred from homology"/>
<feature type="active site" description="Proton donor" evidence="8">
    <location>
        <position position="169"/>
    </location>
</feature>
<dbReference type="EC" id="3.2.1.52" evidence="3"/>
<dbReference type="InterPro" id="IPR025705">
    <property type="entry name" value="Beta_hexosaminidase_sua/sub"/>
</dbReference>
<evidence type="ECO:0000256" key="1">
    <source>
        <dbReference type="ARBA" id="ARBA00001231"/>
    </source>
</evidence>
<evidence type="ECO:0000256" key="3">
    <source>
        <dbReference type="ARBA" id="ARBA00012663"/>
    </source>
</evidence>
<evidence type="ECO:0000256" key="6">
    <source>
        <dbReference type="ARBA" id="ARBA00023180"/>
    </source>
</evidence>
<dbReference type="GO" id="GO:1901135">
    <property type="term" value="P:carbohydrate derivative metabolic process"/>
    <property type="evidence" value="ECO:0007669"/>
    <property type="project" value="UniProtKB-ARBA"/>
</dbReference>
<dbReference type="Pfam" id="PF00728">
    <property type="entry name" value="Glyco_hydro_20"/>
    <property type="match status" value="1"/>
</dbReference>
<comment type="similarity">
    <text evidence="2">Belongs to the glycosyl hydrolase 20 family.</text>
</comment>
<gene>
    <name evidence="10" type="ORF">AAG570_012641</name>
</gene>
<dbReference type="FunFam" id="3.20.20.80:FF:000063">
    <property type="entry name" value="Beta-hexosaminidase"/>
    <property type="match status" value="1"/>
</dbReference>
<name>A0ABD0YT55_9HEMI</name>
<dbReference type="SUPFAM" id="SSF51445">
    <property type="entry name" value="(Trans)glycosidases"/>
    <property type="match status" value="1"/>
</dbReference>
<dbReference type="Gene3D" id="3.20.20.80">
    <property type="entry name" value="Glycosidases"/>
    <property type="match status" value="1"/>
</dbReference>
<evidence type="ECO:0000256" key="4">
    <source>
        <dbReference type="ARBA" id="ARBA00022729"/>
    </source>
</evidence>
<dbReference type="PANTHER" id="PTHR22600:SF21">
    <property type="entry name" value="BETA-HEXOSAMINIDASE A"/>
    <property type="match status" value="1"/>
</dbReference>
<dbReference type="AlphaFoldDB" id="A0ABD0YT55"/>
<evidence type="ECO:0000256" key="2">
    <source>
        <dbReference type="ARBA" id="ARBA00006285"/>
    </source>
</evidence>